<feature type="domain" description="RNA polymerase sigma-70 region 3" evidence="5">
    <location>
        <begin position="1"/>
        <end position="54"/>
    </location>
</feature>
<dbReference type="SUPFAM" id="SSF88659">
    <property type="entry name" value="Sigma3 and sigma4 domains of RNA polymerase sigma factors"/>
    <property type="match status" value="2"/>
</dbReference>
<sequence>MTQKLDRSPTPKEIAKHLGVTVDEVAEALESNAAYSTVSLDSGSDESPTIGDSVGSLDEALEGVEYRESLKPLLAALDDREKRILQMRFFDNLSQSQIATELGISQMHVSRILTKVLSQLRTGLVEN</sequence>
<name>A0A6J6Q6J6_9ZZZZ</name>
<dbReference type="EMBL" id="CAEZYC010000029">
    <property type="protein sequence ID" value="CAB4707411.1"/>
    <property type="molecule type" value="Genomic_DNA"/>
</dbReference>
<evidence type="ECO:0000256" key="1">
    <source>
        <dbReference type="ARBA" id="ARBA00023015"/>
    </source>
</evidence>
<dbReference type="GO" id="GO:0006352">
    <property type="term" value="P:DNA-templated transcription initiation"/>
    <property type="evidence" value="ECO:0007669"/>
    <property type="project" value="InterPro"/>
</dbReference>
<reference evidence="7" key="1">
    <citation type="submission" date="2020-05" db="EMBL/GenBank/DDBJ databases">
        <authorList>
            <person name="Chiriac C."/>
            <person name="Salcher M."/>
            <person name="Ghai R."/>
            <person name="Kavagutti S V."/>
        </authorList>
    </citation>
    <scope>NUCLEOTIDE SEQUENCE</scope>
</reference>
<dbReference type="InterPro" id="IPR013324">
    <property type="entry name" value="RNA_pol_sigma_r3/r4-like"/>
</dbReference>
<dbReference type="PANTHER" id="PTHR30385:SF4">
    <property type="entry name" value="RNA POLYMERASE SIGMA-E FACTOR"/>
    <property type="match status" value="1"/>
</dbReference>
<gene>
    <name evidence="7" type="ORF">UFOPK2648_00678</name>
</gene>
<dbReference type="InterPro" id="IPR007630">
    <property type="entry name" value="RNA_pol_sigma70_r4"/>
</dbReference>
<evidence type="ECO:0000256" key="2">
    <source>
        <dbReference type="ARBA" id="ARBA00023082"/>
    </source>
</evidence>
<dbReference type="NCBIfam" id="TIGR02937">
    <property type="entry name" value="sigma70-ECF"/>
    <property type="match status" value="1"/>
</dbReference>
<keyword evidence="2" id="KW-0731">Sigma factor</keyword>
<dbReference type="GO" id="GO:0003677">
    <property type="term" value="F:DNA binding"/>
    <property type="evidence" value="ECO:0007669"/>
    <property type="project" value="UniProtKB-KW"/>
</dbReference>
<keyword evidence="4" id="KW-0804">Transcription</keyword>
<protein>
    <submittedName>
        <fullName evidence="7">Unannotated protein</fullName>
    </submittedName>
</protein>
<evidence type="ECO:0000313" key="7">
    <source>
        <dbReference type="EMBL" id="CAB4707411.1"/>
    </source>
</evidence>
<dbReference type="Pfam" id="PF04539">
    <property type="entry name" value="Sigma70_r3"/>
    <property type="match status" value="1"/>
</dbReference>
<dbReference type="Pfam" id="PF04545">
    <property type="entry name" value="Sigma70_r4"/>
    <property type="match status" value="1"/>
</dbReference>
<evidence type="ECO:0000259" key="5">
    <source>
        <dbReference type="Pfam" id="PF04539"/>
    </source>
</evidence>
<keyword evidence="1" id="KW-0805">Transcription regulation</keyword>
<dbReference type="PANTHER" id="PTHR30385">
    <property type="entry name" value="SIGMA FACTOR F FLAGELLAR"/>
    <property type="match status" value="1"/>
</dbReference>
<dbReference type="AlphaFoldDB" id="A0A6J6Q6J6"/>
<evidence type="ECO:0000256" key="3">
    <source>
        <dbReference type="ARBA" id="ARBA00023125"/>
    </source>
</evidence>
<accession>A0A6J6Q6J6</accession>
<proteinExistence type="predicted"/>
<dbReference type="InterPro" id="IPR014284">
    <property type="entry name" value="RNA_pol_sigma-70_dom"/>
</dbReference>
<dbReference type="GO" id="GO:0016987">
    <property type="term" value="F:sigma factor activity"/>
    <property type="evidence" value="ECO:0007669"/>
    <property type="project" value="UniProtKB-KW"/>
</dbReference>
<organism evidence="7">
    <name type="scientific">freshwater metagenome</name>
    <dbReference type="NCBI Taxonomy" id="449393"/>
    <lineage>
        <taxon>unclassified sequences</taxon>
        <taxon>metagenomes</taxon>
        <taxon>ecological metagenomes</taxon>
    </lineage>
</organism>
<dbReference type="InterPro" id="IPR007624">
    <property type="entry name" value="RNA_pol_sigma70_r3"/>
</dbReference>
<dbReference type="CDD" id="cd06171">
    <property type="entry name" value="Sigma70_r4"/>
    <property type="match status" value="1"/>
</dbReference>
<evidence type="ECO:0000259" key="6">
    <source>
        <dbReference type="Pfam" id="PF04545"/>
    </source>
</evidence>
<dbReference type="Gene3D" id="1.20.140.160">
    <property type="match status" value="1"/>
</dbReference>
<evidence type="ECO:0000256" key="4">
    <source>
        <dbReference type="ARBA" id="ARBA00023163"/>
    </source>
</evidence>
<keyword evidence="3" id="KW-0238">DNA-binding</keyword>
<feature type="domain" description="RNA polymerase sigma-70 region 4" evidence="6">
    <location>
        <begin position="73"/>
        <end position="121"/>
    </location>
</feature>